<dbReference type="AlphaFoldDB" id="A0A136KGV8"/>
<dbReference type="PANTHER" id="PTHR22748:SF6">
    <property type="entry name" value="DNA-(APURINIC OR APYRIMIDINIC SITE) ENDONUCLEASE"/>
    <property type="match status" value="1"/>
</dbReference>
<dbReference type="Pfam" id="PF03372">
    <property type="entry name" value="Exo_endo_phos"/>
    <property type="match status" value="1"/>
</dbReference>
<sequence length="269" mass="31589">MKTTKIISWNVNGLRSILNKGFKDIIADLDPDIICLQETRTLPEQVILDLTDYEEFWNSAEKKGYSGTAIFTKKKPLNVIYDLPEDNQESLLDGKGVNVNKEGRVLTHEYEKFYLVTVYTPNSKRDLFRLDLRYESWDPKFLQFLMQLEEEKPVIFCGDLNVAHNPIDLARPEQNKNTHGFTEKEREGFDNLVKAGFIDTFRYLHPQTQKFTWWTNWARARERNIGWRIDYFCVSNILKDKIIKAEILDHIQGSDHCPVLIEFSESDLF</sequence>
<dbReference type="PANTHER" id="PTHR22748">
    <property type="entry name" value="AP ENDONUCLEASE"/>
    <property type="match status" value="1"/>
</dbReference>
<evidence type="ECO:0000256" key="3">
    <source>
        <dbReference type="ARBA" id="ARBA00022801"/>
    </source>
</evidence>
<dbReference type="PATRIC" id="fig|1617427.3.peg.710"/>
<feature type="binding site" evidence="6">
    <location>
        <position position="255"/>
    </location>
    <ligand>
        <name>Mg(2+)</name>
        <dbReference type="ChEBI" id="CHEBI:18420"/>
        <label>1</label>
    </ligand>
</feature>
<feature type="binding site" evidence="6">
    <location>
        <position position="161"/>
    </location>
    <ligand>
        <name>Mg(2+)</name>
        <dbReference type="ChEBI" id="CHEBI:18420"/>
        <label>1</label>
    </ligand>
</feature>
<evidence type="ECO:0000256" key="1">
    <source>
        <dbReference type="ARBA" id="ARBA00007092"/>
    </source>
</evidence>
<feature type="site" description="Important for catalytic activity" evidence="7">
    <location>
        <position position="230"/>
    </location>
</feature>
<feature type="active site" description="Proton donor/acceptor" evidence="5">
    <location>
        <position position="159"/>
    </location>
</feature>
<name>A0A136KGV8_9BACT</name>
<feature type="binding site" evidence="6">
    <location>
        <position position="159"/>
    </location>
    <ligand>
        <name>Mg(2+)</name>
        <dbReference type="ChEBI" id="CHEBI:18420"/>
        <label>1</label>
    </ligand>
</feature>
<dbReference type="CDD" id="cd09087">
    <property type="entry name" value="Ape1-like_AP-endo"/>
    <property type="match status" value="1"/>
</dbReference>
<feature type="active site" evidence="5">
    <location>
        <position position="119"/>
    </location>
</feature>
<dbReference type="GO" id="GO:0008311">
    <property type="term" value="F:double-stranded DNA 3'-5' DNA exonuclease activity"/>
    <property type="evidence" value="ECO:0007669"/>
    <property type="project" value="UniProtKB-EC"/>
</dbReference>
<evidence type="ECO:0000256" key="5">
    <source>
        <dbReference type="PIRSR" id="PIRSR604808-1"/>
    </source>
</evidence>
<evidence type="ECO:0000256" key="4">
    <source>
        <dbReference type="ARBA" id="ARBA00022842"/>
    </source>
</evidence>
<evidence type="ECO:0000256" key="2">
    <source>
        <dbReference type="ARBA" id="ARBA00022723"/>
    </source>
</evidence>
<feature type="domain" description="Endonuclease/exonuclease/phosphatase" evidence="8">
    <location>
        <begin position="7"/>
        <end position="256"/>
    </location>
</feature>
<dbReference type="GO" id="GO:0008081">
    <property type="term" value="F:phosphoric diester hydrolase activity"/>
    <property type="evidence" value="ECO:0007669"/>
    <property type="project" value="TreeGrafter"/>
</dbReference>
<reference evidence="9 10" key="1">
    <citation type="submission" date="2015-02" db="EMBL/GenBank/DDBJ databases">
        <title>Improved understanding of the partial-nitritation anammox process through 23 genomes representing the majority of the microbial community.</title>
        <authorList>
            <person name="Speth D.R."/>
            <person name="In T Zandt M."/>
            <person name="Guerrero Cruz S."/>
            <person name="Jetten M.S."/>
            <person name="Dutilh B.E."/>
        </authorList>
    </citation>
    <scope>NUCLEOTIDE SEQUENCE [LARGE SCALE GENOMIC DNA]</scope>
    <source>
        <strain evidence="9">OLB21</strain>
    </source>
</reference>
<comment type="cofactor">
    <cofactor evidence="6">
        <name>Mg(2+)</name>
        <dbReference type="ChEBI" id="CHEBI:18420"/>
    </cofactor>
    <cofactor evidence="6">
        <name>Mn(2+)</name>
        <dbReference type="ChEBI" id="CHEBI:29035"/>
    </cofactor>
    <text evidence="6">Probably binds two magnesium or manganese ions per subunit.</text>
</comment>
<evidence type="ECO:0000256" key="6">
    <source>
        <dbReference type="PIRSR" id="PIRSR604808-2"/>
    </source>
</evidence>
<gene>
    <name evidence="9" type="primary">exoA</name>
    <name evidence="9" type="ORF">UZ20_WS6002000680</name>
</gene>
<protein>
    <submittedName>
        <fullName evidence="9">Exodeoxyribonuclease</fullName>
        <ecNumber evidence="9">3.1.11.2</ecNumber>
    </submittedName>
</protein>
<feature type="active site" description="Proton acceptor" evidence="5">
    <location>
        <position position="256"/>
    </location>
</feature>
<dbReference type="InterPro" id="IPR005135">
    <property type="entry name" value="Endo/exonuclease/phosphatase"/>
</dbReference>
<dbReference type="GO" id="GO:0003906">
    <property type="term" value="F:DNA-(apurinic or apyrimidinic site) endonuclease activity"/>
    <property type="evidence" value="ECO:0007669"/>
    <property type="project" value="TreeGrafter"/>
</dbReference>
<dbReference type="Gene3D" id="3.60.10.10">
    <property type="entry name" value="Endonuclease/exonuclease/phosphatase"/>
    <property type="match status" value="1"/>
</dbReference>
<feature type="binding site" evidence="6">
    <location>
        <position position="38"/>
    </location>
    <ligand>
        <name>Mg(2+)</name>
        <dbReference type="ChEBI" id="CHEBI:18420"/>
        <label>1</label>
    </ligand>
</feature>
<dbReference type="InterPro" id="IPR036691">
    <property type="entry name" value="Endo/exonu/phosph_ase_sf"/>
</dbReference>
<dbReference type="NCBIfam" id="TIGR00633">
    <property type="entry name" value="xth"/>
    <property type="match status" value="1"/>
</dbReference>
<dbReference type="SUPFAM" id="SSF56219">
    <property type="entry name" value="DNase I-like"/>
    <property type="match status" value="1"/>
</dbReference>
<comment type="similarity">
    <text evidence="1">Belongs to the DNA repair enzymes AP/ExoA family.</text>
</comment>
<dbReference type="EC" id="3.1.11.2" evidence="9"/>
<dbReference type="Proteomes" id="UP000070449">
    <property type="component" value="Unassembled WGS sequence"/>
</dbReference>
<dbReference type="InterPro" id="IPR004808">
    <property type="entry name" value="AP_endonuc_1"/>
</dbReference>
<evidence type="ECO:0000259" key="8">
    <source>
        <dbReference type="Pfam" id="PF03372"/>
    </source>
</evidence>
<evidence type="ECO:0000313" key="10">
    <source>
        <dbReference type="Proteomes" id="UP000070449"/>
    </source>
</evidence>
<dbReference type="STRING" id="1617427.UZ20_WS6002000680"/>
<dbReference type="EMBL" id="JYPD01000022">
    <property type="protein sequence ID" value="KXK08676.1"/>
    <property type="molecule type" value="Genomic_DNA"/>
</dbReference>
<dbReference type="GO" id="GO:0046872">
    <property type="term" value="F:metal ion binding"/>
    <property type="evidence" value="ECO:0007669"/>
    <property type="project" value="UniProtKB-KW"/>
</dbReference>
<dbReference type="NCBIfam" id="TIGR00195">
    <property type="entry name" value="exoDNase_III"/>
    <property type="match status" value="1"/>
</dbReference>
<dbReference type="PROSITE" id="PS51435">
    <property type="entry name" value="AP_NUCLEASE_F1_4"/>
    <property type="match status" value="1"/>
</dbReference>
<evidence type="ECO:0000313" key="9">
    <source>
        <dbReference type="EMBL" id="KXK08676.1"/>
    </source>
</evidence>
<evidence type="ECO:0000256" key="7">
    <source>
        <dbReference type="PIRSR" id="PIRSR604808-3"/>
    </source>
</evidence>
<keyword evidence="3 9" id="KW-0378">Hydrolase</keyword>
<dbReference type="GO" id="GO:0006284">
    <property type="term" value="P:base-excision repair"/>
    <property type="evidence" value="ECO:0007669"/>
    <property type="project" value="TreeGrafter"/>
</dbReference>
<feature type="site" description="Transition state stabilizer" evidence="7">
    <location>
        <position position="161"/>
    </location>
</feature>
<proteinExistence type="inferred from homology"/>
<keyword evidence="6" id="KW-0464">Manganese</keyword>
<comment type="caution">
    <text evidence="9">The sequence shown here is derived from an EMBL/GenBank/DDBJ whole genome shotgun (WGS) entry which is preliminary data.</text>
</comment>
<feature type="binding site" evidence="6">
    <location>
        <position position="256"/>
    </location>
    <ligand>
        <name>Mg(2+)</name>
        <dbReference type="ChEBI" id="CHEBI:18420"/>
        <label>1</label>
    </ligand>
</feature>
<organism evidence="9 10">
    <name type="scientific">candidate division WS6 bacterium OLB21</name>
    <dbReference type="NCBI Taxonomy" id="1617427"/>
    <lineage>
        <taxon>Bacteria</taxon>
        <taxon>Candidatus Dojkabacteria</taxon>
    </lineage>
</organism>
<feature type="site" description="Interaction with DNA substrate" evidence="7">
    <location>
        <position position="256"/>
    </location>
</feature>
<feature type="binding site" evidence="6">
    <location>
        <position position="10"/>
    </location>
    <ligand>
        <name>Mg(2+)</name>
        <dbReference type="ChEBI" id="CHEBI:18420"/>
        <label>1</label>
    </ligand>
</feature>
<keyword evidence="2 6" id="KW-0479">Metal-binding</keyword>
<accession>A0A136KGV8</accession>
<keyword evidence="4 6" id="KW-0460">Magnesium</keyword>